<dbReference type="PANTHER" id="PTHR21346">
    <property type="entry name" value="FUN14 DOMAIN CONTAINING"/>
    <property type="match status" value="1"/>
</dbReference>
<evidence type="ECO:0000256" key="7">
    <source>
        <dbReference type="SAM" id="Phobius"/>
    </source>
</evidence>
<accession>A0A816B8E7</accession>
<dbReference type="PANTHER" id="PTHR21346:SF0">
    <property type="entry name" value="RE45833P"/>
    <property type="match status" value="1"/>
</dbReference>
<dbReference type="GO" id="GO:0005741">
    <property type="term" value="C:mitochondrial outer membrane"/>
    <property type="evidence" value="ECO:0007669"/>
    <property type="project" value="UniProtKB-SubCell"/>
</dbReference>
<proteinExistence type="inferred from homology"/>
<name>A0A816B8E7_ADIRI</name>
<comment type="subcellular location">
    <subcellularLocation>
        <location evidence="1">Mitochondrion outer membrane</location>
        <topology evidence="1">Multi-pass membrane protein</topology>
    </subcellularLocation>
</comment>
<evidence type="ECO:0000313" key="8">
    <source>
        <dbReference type="EMBL" id="CAF1604426.1"/>
    </source>
</evidence>
<protein>
    <submittedName>
        <fullName evidence="8">Uncharacterized protein</fullName>
    </submittedName>
</protein>
<dbReference type="InterPro" id="IPR007014">
    <property type="entry name" value="FUN14"/>
</dbReference>
<feature type="region of interest" description="Disordered" evidence="6">
    <location>
        <begin position="1"/>
        <end position="28"/>
    </location>
</feature>
<dbReference type="Proteomes" id="UP000663828">
    <property type="component" value="Unassembled WGS sequence"/>
</dbReference>
<keyword evidence="9" id="KW-1185">Reference proteome</keyword>
<dbReference type="EMBL" id="CAJNOR010006832">
    <property type="protein sequence ID" value="CAF1604426.1"/>
    <property type="molecule type" value="Genomic_DNA"/>
</dbReference>
<sequence length="173" mass="18718">MTSSDRNSRTPAVYQSRTVNRSTRDQDDETKIHQIVQRALHEITLLSPQKQAAVGGLSGIAAGYCFAKASKAVAFTIGASVLALAIAKQSGYVDIHFDRIRDTAQQQLNHLQRAAISTLPQSTTTNIDGEEIETFRDQSSPVGLIDHLKDFAIANLAITSSFIGGFLLGIAFE</sequence>
<gene>
    <name evidence="8" type="ORF">XAT740_LOCUS48108</name>
</gene>
<keyword evidence="5 7" id="KW-0472">Membrane</keyword>
<comment type="similarity">
    <text evidence="2">Belongs to the FUN14 family.</text>
</comment>
<evidence type="ECO:0000256" key="5">
    <source>
        <dbReference type="ARBA" id="ARBA00023136"/>
    </source>
</evidence>
<evidence type="ECO:0000313" key="9">
    <source>
        <dbReference type="Proteomes" id="UP000663828"/>
    </source>
</evidence>
<dbReference type="AlphaFoldDB" id="A0A816B8E7"/>
<evidence type="ECO:0000256" key="4">
    <source>
        <dbReference type="ARBA" id="ARBA00022989"/>
    </source>
</evidence>
<evidence type="ECO:0000256" key="6">
    <source>
        <dbReference type="SAM" id="MobiDB-lite"/>
    </source>
</evidence>
<reference evidence="8" key="1">
    <citation type="submission" date="2021-02" db="EMBL/GenBank/DDBJ databases">
        <authorList>
            <person name="Nowell W R."/>
        </authorList>
    </citation>
    <scope>NUCLEOTIDE SEQUENCE</scope>
</reference>
<feature type="transmembrane region" description="Helical" evidence="7">
    <location>
        <begin position="151"/>
        <end position="172"/>
    </location>
</feature>
<dbReference type="Pfam" id="PF04930">
    <property type="entry name" value="FUN14"/>
    <property type="match status" value="1"/>
</dbReference>
<evidence type="ECO:0000256" key="1">
    <source>
        <dbReference type="ARBA" id="ARBA00004374"/>
    </source>
</evidence>
<keyword evidence="4 7" id="KW-1133">Transmembrane helix</keyword>
<organism evidence="8 9">
    <name type="scientific">Adineta ricciae</name>
    <name type="common">Rotifer</name>
    <dbReference type="NCBI Taxonomy" id="249248"/>
    <lineage>
        <taxon>Eukaryota</taxon>
        <taxon>Metazoa</taxon>
        <taxon>Spiralia</taxon>
        <taxon>Gnathifera</taxon>
        <taxon>Rotifera</taxon>
        <taxon>Eurotatoria</taxon>
        <taxon>Bdelloidea</taxon>
        <taxon>Adinetida</taxon>
        <taxon>Adinetidae</taxon>
        <taxon>Adineta</taxon>
    </lineage>
</organism>
<evidence type="ECO:0000256" key="2">
    <source>
        <dbReference type="ARBA" id="ARBA00009160"/>
    </source>
</evidence>
<keyword evidence="3 7" id="KW-0812">Transmembrane</keyword>
<evidence type="ECO:0000256" key="3">
    <source>
        <dbReference type="ARBA" id="ARBA00022692"/>
    </source>
</evidence>
<comment type="caution">
    <text evidence="8">The sequence shown here is derived from an EMBL/GenBank/DDBJ whole genome shotgun (WGS) entry which is preliminary data.</text>
</comment>
<dbReference type="GO" id="GO:0000422">
    <property type="term" value="P:autophagy of mitochondrion"/>
    <property type="evidence" value="ECO:0007669"/>
    <property type="project" value="TreeGrafter"/>
</dbReference>
<feature type="compositionally biased region" description="Polar residues" evidence="6">
    <location>
        <begin position="1"/>
        <end position="21"/>
    </location>
</feature>